<accession>A0A934VC66</accession>
<organism evidence="2 3">
    <name type="scientific">Luteolibacter yonseiensis</name>
    <dbReference type="NCBI Taxonomy" id="1144680"/>
    <lineage>
        <taxon>Bacteria</taxon>
        <taxon>Pseudomonadati</taxon>
        <taxon>Verrucomicrobiota</taxon>
        <taxon>Verrucomicrobiia</taxon>
        <taxon>Verrucomicrobiales</taxon>
        <taxon>Verrucomicrobiaceae</taxon>
        <taxon>Luteolibacter</taxon>
    </lineage>
</organism>
<dbReference type="EMBL" id="JAENIK010000011">
    <property type="protein sequence ID" value="MBK1816845.1"/>
    <property type="molecule type" value="Genomic_DNA"/>
</dbReference>
<sequence length="323" mass="36436">MNEMNNVDLFVGAISFEERSLVMPKKFVESGGKRENIKVVLFADDSVELSENISQFENLGIMDVAKCNRLNSRSLWEWVWGIACECGGNILIDATCLPREPLGMLLFALSVRRDYLQSVRVFYVAAPSCDRGGYATQNIKLSLDQQWLSRGVVRIRSIVGYPGNFSSERVKHVVAFAGHEFERLLETIVYYEPSRLSISSENRDTSTVEGASAYSEIVANKLRTEIPLPNIEPVDFSANSIFDTYKKLMAMNIDYEGYNVAIVAMNTKLSFIGAALYALRKRNVRMVYSVPKEYNSLYCKGAGDISEFDITEMIKDARTIKVR</sequence>
<evidence type="ECO:0000313" key="3">
    <source>
        <dbReference type="Proteomes" id="UP000600139"/>
    </source>
</evidence>
<evidence type="ECO:0000313" key="2">
    <source>
        <dbReference type="EMBL" id="MBK1816845.1"/>
    </source>
</evidence>
<evidence type="ECO:0000256" key="1">
    <source>
        <dbReference type="SAM" id="Phobius"/>
    </source>
</evidence>
<dbReference type="Proteomes" id="UP000600139">
    <property type="component" value="Unassembled WGS sequence"/>
</dbReference>
<keyword evidence="1" id="KW-0472">Membrane</keyword>
<dbReference type="RefSeq" id="WP_200351770.1">
    <property type="nucleotide sequence ID" value="NZ_BAABHZ010000006.1"/>
</dbReference>
<keyword evidence="1" id="KW-0812">Transmembrane</keyword>
<name>A0A934VC66_9BACT</name>
<reference evidence="2" key="1">
    <citation type="submission" date="2021-01" db="EMBL/GenBank/DDBJ databases">
        <title>Modified the classification status of verrucomicrobia.</title>
        <authorList>
            <person name="Feng X."/>
        </authorList>
    </citation>
    <scope>NUCLEOTIDE SEQUENCE</scope>
    <source>
        <strain evidence="2">JCM 18052</strain>
    </source>
</reference>
<comment type="caution">
    <text evidence="2">The sequence shown here is derived from an EMBL/GenBank/DDBJ whole genome shotgun (WGS) entry which is preliminary data.</text>
</comment>
<keyword evidence="3" id="KW-1185">Reference proteome</keyword>
<feature type="transmembrane region" description="Helical" evidence="1">
    <location>
        <begin position="257"/>
        <end position="279"/>
    </location>
</feature>
<gene>
    <name evidence="2" type="ORF">JIN84_14565</name>
</gene>
<dbReference type="AlphaFoldDB" id="A0A934VC66"/>
<proteinExistence type="predicted"/>
<keyword evidence="1" id="KW-1133">Transmembrane helix</keyword>
<protein>
    <submittedName>
        <fullName evidence="2">Uncharacterized protein</fullName>
    </submittedName>
</protein>